<dbReference type="InterPro" id="IPR051406">
    <property type="entry name" value="PLD_domain"/>
</dbReference>
<organism evidence="8 9">
    <name type="scientific">Tenacibaculum finnmarkense genomovar ulcerans</name>
    <dbReference type="NCBI Taxonomy" id="2781388"/>
    <lineage>
        <taxon>Bacteria</taxon>
        <taxon>Pseudomonadati</taxon>
        <taxon>Bacteroidota</taxon>
        <taxon>Flavobacteriia</taxon>
        <taxon>Flavobacteriales</taxon>
        <taxon>Flavobacteriaceae</taxon>
        <taxon>Tenacibaculum</taxon>
        <taxon>Tenacibaculum finnmarkense</taxon>
    </lineage>
</organism>
<dbReference type="GO" id="GO:0004630">
    <property type="term" value="F:phospholipase D activity"/>
    <property type="evidence" value="ECO:0007669"/>
    <property type="project" value="UniProtKB-EC"/>
</dbReference>
<evidence type="ECO:0000256" key="2">
    <source>
        <dbReference type="ARBA" id="ARBA00008664"/>
    </source>
</evidence>
<proteinExistence type="inferred from homology"/>
<sequence length="494" mass="57079">MKELVHTENFENKKALNNIFIPTDKQWISTENDNLSVIESGKNGVLFQKIITDIESAEELICLQSFLIQDTQIIDALLSAKKERDVRVFVMGCAEAKLESNPYDDDDSFITKGYKKMLEDKFKNNFTHRQAGNLHAKFILIDPKKNSKGYIFTGNFNEKPFFENPELAVKLSNTQITELFKIFVYHFWEHTTDEQTNTSQFDKIKKINKFGLPHLSEILLTSPNIEISNLKKTLLEAISKAKEEIQISTFGLDIKHILSNKILDKLKSGIKVTIFCRPRLKTINDNIDVLAKHGAKIVCHPLIHAKSLIIDNNEAYIFSANFEAHGMDTGFEIGTKLNTNQKNDLLKIYTNWKETFPFEYIHENKITNTDKYQYLNKDGKLTSLIHIENHENKKISKKITTLKDLNSLFLIKKHQEFNSKQLTIELKAEINSINNYIKIETINTESEIIEIKTGRSKKQKTEKVLLLNTSKINNIPNFLYKLNELDKNIKVYAK</sequence>
<dbReference type="EC" id="3.1.4.4" evidence="3"/>
<keyword evidence="4" id="KW-0378">Hydrolase</keyword>
<gene>
    <name evidence="8" type="ORF">TNO010_120280</name>
</gene>
<evidence type="ECO:0000256" key="6">
    <source>
        <dbReference type="ARBA" id="ARBA00023098"/>
    </source>
</evidence>
<evidence type="ECO:0000256" key="4">
    <source>
        <dbReference type="ARBA" id="ARBA00022801"/>
    </source>
</evidence>
<feature type="domain" description="PLD phosphodiesterase" evidence="7">
    <location>
        <begin position="299"/>
        <end position="326"/>
    </location>
</feature>
<dbReference type="PROSITE" id="PS50035">
    <property type="entry name" value="PLD"/>
    <property type="match status" value="1"/>
</dbReference>
<name>A0A2I2LDS6_9FLAO</name>
<dbReference type="Proteomes" id="UP000490060">
    <property type="component" value="Unassembled WGS sequence"/>
</dbReference>
<dbReference type="GO" id="GO:0016891">
    <property type="term" value="F:RNA endonuclease activity producing 5'-phosphomonoesters, hydrolytic mechanism"/>
    <property type="evidence" value="ECO:0007669"/>
    <property type="project" value="TreeGrafter"/>
</dbReference>
<dbReference type="GO" id="GO:0016042">
    <property type="term" value="P:lipid catabolic process"/>
    <property type="evidence" value="ECO:0007669"/>
    <property type="project" value="UniProtKB-KW"/>
</dbReference>
<dbReference type="GeneID" id="86818674"/>
<comment type="similarity">
    <text evidence="2">Belongs to the phospholipase D family.</text>
</comment>
<dbReference type="Gene3D" id="3.30.870.10">
    <property type="entry name" value="Endonuclease Chain A"/>
    <property type="match status" value="2"/>
</dbReference>
<keyword evidence="5" id="KW-0442">Lipid degradation</keyword>
<dbReference type="AlphaFoldDB" id="A0A2I2LDS6"/>
<evidence type="ECO:0000259" key="7">
    <source>
        <dbReference type="PROSITE" id="PS50035"/>
    </source>
</evidence>
<protein>
    <recommendedName>
        <fullName evidence="3">phospholipase D</fullName>
        <ecNumber evidence="3">3.1.4.4</ecNumber>
    </recommendedName>
</protein>
<reference evidence="8 9" key="1">
    <citation type="submission" date="2017-11" db="EMBL/GenBank/DDBJ databases">
        <authorList>
            <person name="Duchaud E."/>
        </authorList>
    </citation>
    <scope>NUCLEOTIDE SEQUENCE [LARGE SCALE GENOMIC DNA]</scope>
    <source>
        <strain evidence="8 9">TNO010</strain>
    </source>
</reference>
<evidence type="ECO:0000313" key="8">
    <source>
        <dbReference type="EMBL" id="SOS58473.1"/>
    </source>
</evidence>
<dbReference type="SUPFAM" id="SSF56024">
    <property type="entry name" value="Phospholipase D/nuclease"/>
    <property type="match status" value="2"/>
</dbReference>
<evidence type="ECO:0000256" key="3">
    <source>
        <dbReference type="ARBA" id="ARBA00012027"/>
    </source>
</evidence>
<dbReference type="PANTHER" id="PTHR43856:SF1">
    <property type="entry name" value="MITOCHONDRIAL CARDIOLIPIN HYDROLASE"/>
    <property type="match status" value="1"/>
</dbReference>
<evidence type="ECO:0000256" key="1">
    <source>
        <dbReference type="ARBA" id="ARBA00000798"/>
    </source>
</evidence>
<accession>A0A2I2LDS6</accession>
<keyword evidence="6" id="KW-0443">Lipid metabolism</keyword>
<dbReference type="InterPro" id="IPR025202">
    <property type="entry name" value="PLD-like_dom"/>
</dbReference>
<evidence type="ECO:0000256" key="5">
    <source>
        <dbReference type="ARBA" id="ARBA00022963"/>
    </source>
</evidence>
<dbReference type="RefSeq" id="WP_172504929.1">
    <property type="nucleotide sequence ID" value="NZ_JAJHTN010000002.1"/>
</dbReference>
<dbReference type="PANTHER" id="PTHR43856">
    <property type="entry name" value="CARDIOLIPIN HYDROLASE"/>
    <property type="match status" value="1"/>
</dbReference>
<evidence type="ECO:0000313" key="9">
    <source>
        <dbReference type="Proteomes" id="UP000490060"/>
    </source>
</evidence>
<comment type="catalytic activity">
    <reaction evidence="1">
        <text>a 1,2-diacyl-sn-glycero-3-phosphocholine + H2O = a 1,2-diacyl-sn-glycero-3-phosphate + choline + H(+)</text>
        <dbReference type="Rhea" id="RHEA:14445"/>
        <dbReference type="ChEBI" id="CHEBI:15354"/>
        <dbReference type="ChEBI" id="CHEBI:15377"/>
        <dbReference type="ChEBI" id="CHEBI:15378"/>
        <dbReference type="ChEBI" id="CHEBI:57643"/>
        <dbReference type="ChEBI" id="CHEBI:58608"/>
        <dbReference type="EC" id="3.1.4.4"/>
    </reaction>
</comment>
<dbReference type="GO" id="GO:0006793">
    <property type="term" value="P:phosphorus metabolic process"/>
    <property type="evidence" value="ECO:0007669"/>
    <property type="project" value="UniProtKB-ARBA"/>
</dbReference>
<dbReference type="InterPro" id="IPR001736">
    <property type="entry name" value="PLipase_D/transphosphatidylase"/>
</dbReference>
<dbReference type="Pfam" id="PF13091">
    <property type="entry name" value="PLDc_2"/>
    <property type="match status" value="2"/>
</dbReference>
<dbReference type="EMBL" id="OENE01000004">
    <property type="protein sequence ID" value="SOS58473.1"/>
    <property type="molecule type" value="Genomic_DNA"/>
</dbReference>